<evidence type="ECO:0000313" key="2">
    <source>
        <dbReference type="Proteomes" id="UP000282211"/>
    </source>
</evidence>
<dbReference type="InParanoid" id="A0A420WDV3"/>
<dbReference type="AlphaFoldDB" id="A0A420WDV3"/>
<sequence>MIKSIVLLGVFATGSTLPAVQEIQPVKEATINVSQFSLNWGGEGFEAKLTPQTDFALKLKLTGDKIITLQF</sequence>
<organism evidence="1 2">
    <name type="scientific">Litorimonas taeanensis</name>
    <dbReference type="NCBI Taxonomy" id="568099"/>
    <lineage>
        <taxon>Bacteria</taxon>
        <taxon>Pseudomonadati</taxon>
        <taxon>Pseudomonadota</taxon>
        <taxon>Alphaproteobacteria</taxon>
        <taxon>Maricaulales</taxon>
        <taxon>Robiginitomaculaceae</taxon>
    </lineage>
</organism>
<evidence type="ECO:0000313" key="1">
    <source>
        <dbReference type="EMBL" id="RKQ69166.1"/>
    </source>
</evidence>
<accession>A0A420WDV3</accession>
<gene>
    <name evidence="1" type="ORF">DES40_1953</name>
</gene>
<name>A0A420WDV3_9PROT</name>
<dbReference type="RefSeq" id="WP_121101407.1">
    <property type="nucleotide sequence ID" value="NZ_RBII01000002.1"/>
</dbReference>
<comment type="caution">
    <text evidence="1">The sequence shown here is derived from an EMBL/GenBank/DDBJ whole genome shotgun (WGS) entry which is preliminary data.</text>
</comment>
<keyword evidence="2" id="KW-1185">Reference proteome</keyword>
<proteinExistence type="predicted"/>
<dbReference type="Proteomes" id="UP000282211">
    <property type="component" value="Unassembled WGS sequence"/>
</dbReference>
<reference evidence="1 2" key="1">
    <citation type="submission" date="2018-10" db="EMBL/GenBank/DDBJ databases">
        <title>Genomic Encyclopedia of Type Strains, Phase IV (KMG-IV): sequencing the most valuable type-strain genomes for metagenomic binning, comparative biology and taxonomic classification.</title>
        <authorList>
            <person name="Goeker M."/>
        </authorList>
    </citation>
    <scope>NUCLEOTIDE SEQUENCE [LARGE SCALE GENOMIC DNA]</scope>
    <source>
        <strain evidence="1 2">DSM 22008</strain>
    </source>
</reference>
<protein>
    <submittedName>
        <fullName evidence="1">Uncharacterized protein</fullName>
    </submittedName>
</protein>
<dbReference type="EMBL" id="RBII01000002">
    <property type="protein sequence ID" value="RKQ69166.1"/>
    <property type="molecule type" value="Genomic_DNA"/>
</dbReference>